<protein>
    <submittedName>
        <fullName evidence="1">Lytic transglycosylase domain-containing protein</fullName>
    </submittedName>
</protein>
<evidence type="ECO:0000313" key="1">
    <source>
        <dbReference type="EMBL" id="TLX69618.1"/>
    </source>
</evidence>
<dbReference type="Proteomes" id="UP000306635">
    <property type="component" value="Unassembled WGS sequence"/>
</dbReference>
<gene>
    <name evidence="1" type="ORF">FAS41_30530</name>
</gene>
<dbReference type="AlphaFoldDB" id="A0A5R9QKS8"/>
<dbReference type="OrthoDB" id="5945995at2"/>
<sequence>MMQINCRWNCGRVKNASALLNPVENIKVGAAILCESISANPADMQLAIGGYHTMNPTRELDARLYAQDVIAIWRSIQMLKK</sequence>
<evidence type="ECO:0000313" key="2">
    <source>
        <dbReference type="Proteomes" id="UP000306635"/>
    </source>
</evidence>
<dbReference type="EMBL" id="SWDV01000097">
    <property type="protein sequence ID" value="TLX69618.1"/>
    <property type="molecule type" value="Genomic_DNA"/>
</dbReference>
<dbReference type="InterPro" id="IPR023346">
    <property type="entry name" value="Lysozyme-like_dom_sf"/>
</dbReference>
<comment type="caution">
    <text evidence="1">The sequence shown here is derived from an EMBL/GenBank/DDBJ whole genome shotgun (WGS) entry which is preliminary data.</text>
</comment>
<accession>A0A5R9QKS8</accession>
<reference evidence="1 2" key="1">
    <citation type="submission" date="2019-04" db="EMBL/GenBank/DDBJ databases">
        <authorList>
            <person name="Li M."/>
        </authorList>
    </citation>
    <scope>NUCLEOTIDE SEQUENCE [LARGE SCALE GENOMIC DNA]</scope>
    <source>
        <strain evidence="1 2">LAM1902</strain>
    </source>
</reference>
<organism evidence="1 2">
    <name type="scientific">Pseudomonas nicosulfuronedens</name>
    <dbReference type="NCBI Taxonomy" id="2571105"/>
    <lineage>
        <taxon>Bacteria</taxon>
        <taxon>Pseudomonadati</taxon>
        <taxon>Pseudomonadota</taxon>
        <taxon>Gammaproteobacteria</taxon>
        <taxon>Pseudomonadales</taxon>
        <taxon>Pseudomonadaceae</taxon>
        <taxon>Pseudomonas</taxon>
    </lineage>
</organism>
<dbReference type="SUPFAM" id="SSF53955">
    <property type="entry name" value="Lysozyme-like"/>
    <property type="match status" value="1"/>
</dbReference>
<name>A0A5R9QKS8_9PSED</name>
<keyword evidence="2" id="KW-1185">Reference proteome</keyword>
<proteinExistence type="predicted"/>